<sequence length="65" mass="7758">MTKEQYKEKLINRITELMDEDNTLLNIVLGPRAKNSNTDWYIAVHEQREVVQKEMDRLKLVLKTL</sequence>
<dbReference type="EMBL" id="KX774321">
    <property type="protein sequence ID" value="AOZ63803.1"/>
    <property type="molecule type" value="Genomic_DNA"/>
</dbReference>
<evidence type="ECO:0000313" key="2">
    <source>
        <dbReference type="Proteomes" id="UP000224902"/>
    </source>
</evidence>
<accession>A0A1I9SAJ7</accession>
<dbReference type="Proteomes" id="UP000224902">
    <property type="component" value="Segment"/>
</dbReference>
<evidence type="ECO:0000313" key="1">
    <source>
        <dbReference type="EMBL" id="AOZ63803.1"/>
    </source>
</evidence>
<keyword evidence="2" id="KW-1185">Reference proteome</keyword>
<reference evidence="2" key="1">
    <citation type="submission" date="2016-08" db="EMBL/GenBank/DDBJ databases">
        <authorList>
            <person name="Seilhamer J.J."/>
        </authorList>
    </citation>
    <scope>NUCLEOTIDE SEQUENCE [LARGE SCALE GENOMIC DNA]</scope>
</reference>
<organism evidence="1 2">
    <name type="scientific">Rhodococcus phage Weasels2</name>
    <dbReference type="NCBI Taxonomy" id="1897437"/>
    <lineage>
        <taxon>Viruses</taxon>
        <taxon>Duplodnaviria</taxon>
        <taxon>Heunggongvirae</taxon>
        <taxon>Uroviricota</taxon>
        <taxon>Caudoviricetes</taxon>
        <taxon>Weaselvirus</taxon>
        <taxon>Weaselvirus weasel</taxon>
    </lineage>
</organism>
<proteinExistence type="predicted"/>
<protein>
    <submittedName>
        <fullName evidence="1">Uncharacterized protein</fullName>
    </submittedName>
</protein>
<name>A0A1I9SAJ7_9CAUD</name>
<gene>
    <name evidence="1" type="ORF">SEA_WEASELS2_225</name>
</gene>